<dbReference type="GO" id="GO:0008170">
    <property type="term" value="F:N-methyltransferase activity"/>
    <property type="evidence" value="ECO:0007669"/>
    <property type="project" value="UniProtKB-ARBA"/>
</dbReference>
<keyword evidence="1" id="KW-0963">Cytoplasm</keyword>
<gene>
    <name evidence="7" type="ORF">CJD38_17095</name>
</gene>
<evidence type="ECO:0000256" key="1">
    <source>
        <dbReference type="ARBA" id="ARBA00022490"/>
    </source>
</evidence>
<name>A0A2T5MBH8_9GAMM</name>
<dbReference type="RefSeq" id="WP_107941607.1">
    <property type="nucleotide sequence ID" value="NZ_QANS01000008.1"/>
</dbReference>
<keyword evidence="8" id="KW-1185">Reference proteome</keyword>
<dbReference type="GO" id="GO:0003676">
    <property type="term" value="F:nucleic acid binding"/>
    <property type="evidence" value="ECO:0007669"/>
    <property type="project" value="InterPro"/>
</dbReference>
<evidence type="ECO:0000256" key="5">
    <source>
        <dbReference type="ARBA" id="ARBA00022691"/>
    </source>
</evidence>
<dbReference type="GO" id="GO:0032259">
    <property type="term" value="P:methylation"/>
    <property type="evidence" value="ECO:0007669"/>
    <property type="project" value="UniProtKB-KW"/>
</dbReference>
<dbReference type="PANTHER" id="PTHR47816:SF4">
    <property type="entry name" value="RIBOSOMAL RNA SMALL SUBUNIT METHYLTRANSFERASE C"/>
    <property type="match status" value="1"/>
</dbReference>
<dbReference type="AlphaFoldDB" id="A0A2T5MBH8"/>
<proteinExistence type="predicted"/>
<keyword evidence="5" id="KW-0949">S-adenosyl-L-methionine</keyword>
<dbReference type="SUPFAM" id="SSF53335">
    <property type="entry name" value="S-adenosyl-L-methionine-dependent methyltransferases"/>
    <property type="match status" value="1"/>
</dbReference>
<comment type="caution">
    <text evidence="7">The sequence shown here is derived from an EMBL/GenBank/DDBJ whole genome shotgun (WGS) entry which is preliminary data.</text>
</comment>
<dbReference type="EMBL" id="QANS01000008">
    <property type="protein sequence ID" value="PTU29076.1"/>
    <property type="molecule type" value="Genomic_DNA"/>
</dbReference>
<evidence type="ECO:0000256" key="2">
    <source>
        <dbReference type="ARBA" id="ARBA00022552"/>
    </source>
</evidence>
<dbReference type="Gene3D" id="3.40.50.150">
    <property type="entry name" value="Vaccinia Virus protein VP39"/>
    <property type="match status" value="2"/>
</dbReference>
<evidence type="ECO:0000256" key="4">
    <source>
        <dbReference type="ARBA" id="ARBA00022679"/>
    </source>
</evidence>
<evidence type="ECO:0000256" key="3">
    <source>
        <dbReference type="ARBA" id="ARBA00022603"/>
    </source>
</evidence>
<dbReference type="GO" id="GO:0008757">
    <property type="term" value="F:S-adenosylmethionine-dependent methyltransferase activity"/>
    <property type="evidence" value="ECO:0007669"/>
    <property type="project" value="InterPro"/>
</dbReference>
<dbReference type="InterPro" id="IPR046977">
    <property type="entry name" value="RsmC/RlmG"/>
</dbReference>
<feature type="domain" description="Methyltransferase small" evidence="6">
    <location>
        <begin position="177"/>
        <end position="343"/>
    </location>
</feature>
<dbReference type="OrthoDB" id="9816072at2"/>
<accession>A0A2T5MBH8</accession>
<dbReference type="Pfam" id="PF05175">
    <property type="entry name" value="MTS"/>
    <property type="match status" value="1"/>
</dbReference>
<dbReference type="InterPro" id="IPR002052">
    <property type="entry name" value="DNA_methylase_N6_adenine_CS"/>
</dbReference>
<dbReference type="InterPro" id="IPR007848">
    <property type="entry name" value="Small_mtfrase_dom"/>
</dbReference>
<dbReference type="PROSITE" id="PS00092">
    <property type="entry name" value="N6_MTASE"/>
    <property type="match status" value="1"/>
</dbReference>
<keyword evidence="2" id="KW-0698">rRNA processing</keyword>
<organism evidence="7 8">
    <name type="scientific">Stenotrophobium rhamnosiphilum</name>
    <dbReference type="NCBI Taxonomy" id="2029166"/>
    <lineage>
        <taxon>Bacteria</taxon>
        <taxon>Pseudomonadati</taxon>
        <taxon>Pseudomonadota</taxon>
        <taxon>Gammaproteobacteria</taxon>
        <taxon>Nevskiales</taxon>
        <taxon>Nevskiaceae</taxon>
        <taxon>Stenotrophobium</taxon>
    </lineage>
</organism>
<dbReference type="CDD" id="cd02440">
    <property type="entry name" value="AdoMet_MTases"/>
    <property type="match status" value="1"/>
</dbReference>
<evidence type="ECO:0000313" key="7">
    <source>
        <dbReference type="EMBL" id="PTU29076.1"/>
    </source>
</evidence>
<dbReference type="PANTHER" id="PTHR47816">
    <property type="entry name" value="RIBOSOMAL RNA SMALL SUBUNIT METHYLTRANSFERASE C"/>
    <property type="match status" value="1"/>
</dbReference>
<dbReference type="Proteomes" id="UP000244248">
    <property type="component" value="Unassembled WGS sequence"/>
</dbReference>
<sequence>MSLDLADEALNTLFQPLAEGLLDWPTEGGVLFLRARTGHALQQSSHLGLICEQEFKPSADALTNAGLTTVELDSLEPSRRFALVLVLPPRQREEARALLAQAVARCAPGGRVLASMRNDEGARTGEDDLALLAGGISNLSRRKCRAFWTAALQGPADLELADKWAKLDAPRAILDGRFISRPGVFAWDRIDPASELLAAHLPKNLAGHAADLGAGYGYLSTELLTRCPQITTIDLYEAQSRALAMARENLRDARVPCEFSWHDVTAGLSRHYDVIVSNPPFHAQSREDRPDLGRRFISVAAQSLNANGSFWMVANRHLAYEYTLNECFAEIRSVAQKGGFKVIEARGPRQQA</sequence>
<dbReference type="InterPro" id="IPR029063">
    <property type="entry name" value="SAM-dependent_MTases_sf"/>
</dbReference>
<dbReference type="GO" id="GO:0006364">
    <property type="term" value="P:rRNA processing"/>
    <property type="evidence" value="ECO:0007669"/>
    <property type="project" value="UniProtKB-KW"/>
</dbReference>
<evidence type="ECO:0000313" key="8">
    <source>
        <dbReference type="Proteomes" id="UP000244248"/>
    </source>
</evidence>
<reference evidence="7 8" key="1">
    <citation type="submission" date="2018-04" db="EMBL/GenBank/DDBJ databases">
        <title>Novel species isolated from glacier.</title>
        <authorList>
            <person name="Liu Q."/>
            <person name="Xin Y.-H."/>
        </authorList>
    </citation>
    <scope>NUCLEOTIDE SEQUENCE [LARGE SCALE GENOMIC DNA]</scope>
    <source>
        <strain evidence="7 8">GT1R17</strain>
    </source>
</reference>
<protein>
    <submittedName>
        <fullName evidence="7">16S rRNA methyltransferase</fullName>
    </submittedName>
</protein>
<keyword evidence="3 7" id="KW-0489">Methyltransferase</keyword>
<evidence type="ECO:0000259" key="6">
    <source>
        <dbReference type="Pfam" id="PF05175"/>
    </source>
</evidence>
<keyword evidence="4 7" id="KW-0808">Transferase</keyword>